<feature type="region of interest" description="Disordered" evidence="2">
    <location>
        <begin position="1"/>
        <end position="75"/>
    </location>
</feature>
<sequence length="264" mass="29547">MMSNDDTKRGSGILNSLKKLIFEDDQPQQSQRPQTPSAPAPNAIPNTPFKEPSYSPAPPTTGKTPPPIPITANDGTTDLKEMKLKVYAILEKLNEQGVDFFEVWNAAAAMGKVEENTLKAAYTSLKFVDSSLSKEKLIATGTNYANKLKETIVKESEQKQAEKRKTEQDRTMEIANLTAEIKTITENIAKLQDDLQKKQLALGQINEKYEPRIKDIEQKINIGNAAVDEVVTEINTALRMINSIDNIKINQWKEKISMLTFPLR</sequence>
<reference evidence="3 4" key="1">
    <citation type="submission" date="2023-07" db="EMBL/GenBank/DDBJ databases">
        <title>Functional and genomic diversity of the sorghum phyllosphere microbiome.</title>
        <authorList>
            <person name="Shade A."/>
        </authorList>
    </citation>
    <scope>NUCLEOTIDE SEQUENCE [LARGE SCALE GENOMIC DNA]</scope>
    <source>
        <strain evidence="3 4">SORGH_AS_0892</strain>
    </source>
</reference>
<dbReference type="Proteomes" id="UP001244640">
    <property type="component" value="Unassembled WGS sequence"/>
</dbReference>
<name>A0ABU0U278_9SPHI</name>
<keyword evidence="1" id="KW-0175">Coiled coil</keyword>
<accession>A0ABU0U278</accession>
<evidence type="ECO:0000313" key="4">
    <source>
        <dbReference type="Proteomes" id="UP001244640"/>
    </source>
</evidence>
<protein>
    <submittedName>
        <fullName evidence="3">Uncharacterized protein</fullName>
    </submittedName>
</protein>
<keyword evidence="4" id="KW-1185">Reference proteome</keyword>
<feature type="compositionally biased region" description="Low complexity" evidence="2">
    <location>
        <begin position="27"/>
        <end position="41"/>
    </location>
</feature>
<organism evidence="3 4">
    <name type="scientific">Sphingobacterium zeae</name>
    <dbReference type="NCBI Taxonomy" id="1776859"/>
    <lineage>
        <taxon>Bacteria</taxon>
        <taxon>Pseudomonadati</taxon>
        <taxon>Bacteroidota</taxon>
        <taxon>Sphingobacteriia</taxon>
        <taxon>Sphingobacteriales</taxon>
        <taxon>Sphingobacteriaceae</taxon>
        <taxon>Sphingobacterium</taxon>
    </lineage>
</organism>
<dbReference type="EMBL" id="JAUTBA010000001">
    <property type="protein sequence ID" value="MDQ1149059.1"/>
    <property type="molecule type" value="Genomic_DNA"/>
</dbReference>
<evidence type="ECO:0000256" key="1">
    <source>
        <dbReference type="SAM" id="Coils"/>
    </source>
</evidence>
<feature type="compositionally biased region" description="Pro residues" evidence="2">
    <location>
        <begin position="55"/>
        <end position="69"/>
    </location>
</feature>
<evidence type="ECO:0000313" key="3">
    <source>
        <dbReference type="EMBL" id="MDQ1149059.1"/>
    </source>
</evidence>
<gene>
    <name evidence="3" type="ORF">QE382_001043</name>
</gene>
<dbReference type="RefSeq" id="WP_307184970.1">
    <property type="nucleotide sequence ID" value="NZ_JAUTBA010000001.1"/>
</dbReference>
<comment type="caution">
    <text evidence="3">The sequence shown here is derived from an EMBL/GenBank/DDBJ whole genome shotgun (WGS) entry which is preliminary data.</text>
</comment>
<proteinExistence type="predicted"/>
<feature type="coiled-coil region" evidence="1">
    <location>
        <begin position="145"/>
        <end position="208"/>
    </location>
</feature>
<evidence type="ECO:0000256" key="2">
    <source>
        <dbReference type="SAM" id="MobiDB-lite"/>
    </source>
</evidence>